<dbReference type="EMBL" id="JAAKFY010000020">
    <property type="protein sequence ID" value="KAF3840845.1"/>
    <property type="molecule type" value="Genomic_DNA"/>
</dbReference>
<sequence>MNDNLLVIQYNPKCVVPKCLNQGVCLPRFTEKGNLEVLLFTIRSKMSQQSESAWERLEKAEHERELALRNELIRQEKLEMLAARFDRKSSYAGDDNFGTDLGAVEAATRKHEAIETDIGAYWERVAAVESVAKELEAERYHDVRRVTARRDNVLRLWEYLKELLAARRERLNAHREPPETV</sequence>
<dbReference type="InterPro" id="IPR002017">
    <property type="entry name" value="Spectrin_repeat"/>
</dbReference>
<keyword evidence="4" id="KW-1185">Reference proteome</keyword>
<proteinExistence type="predicted"/>
<name>A0A7J5XUQ2_DISMA</name>
<evidence type="ECO:0000256" key="1">
    <source>
        <dbReference type="ARBA" id="ARBA00022737"/>
    </source>
</evidence>
<accession>A0A7J5XUQ2</accession>
<dbReference type="Pfam" id="PF00435">
    <property type="entry name" value="Spectrin"/>
    <property type="match status" value="1"/>
</dbReference>
<dbReference type="Proteomes" id="UP000518266">
    <property type="component" value="Unassembled WGS sequence"/>
</dbReference>
<comment type="caution">
    <text evidence="3">The sequence shown here is derived from an EMBL/GenBank/DDBJ whole genome shotgun (WGS) entry which is preliminary data.</text>
</comment>
<dbReference type="OrthoDB" id="5865767at2759"/>
<keyword evidence="2" id="KW-0009">Actin-binding</keyword>
<evidence type="ECO:0000313" key="4">
    <source>
        <dbReference type="Proteomes" id="UP000518266"/>
    </source>
</evidence>
<reference evidence="3 4" key="1">
    <citation type="submission" date="2020-03" db="EMBL/GenBank/DDBJ databases">
        <title>Dissostichus mawsoni Genome sequencing and assembly.</title>
        <authorList>
            <person name="Park H."/>
        </authorList>
    </citation>
    <scope>NUCLEOTIDE SEQUENCE [LARGE SCALE GENOMIC DNA]</scope>
    <source>
        <strain evidence="3">DM0001</strain>
        <tissue evidence="3">Muscle</tissue>
    </source>
</reference>
<protein>
    <submittedName>
        <fullName evidence="3">Uncharacterized protein</fullName>
    </submittedName>
</protein>
<dbReference type="AlphaFoldDB" id="A0A7J5XUQ2"/>
<dbReference type="GO" id="GO:0003779">
    <property type="term" value="F:actin binding"/>
    <property type="evidence" value="ECO:0007669"/>
    <property type="project" value="UniProtKB-KW"/>
</dbReference>
<evidence type="ECO:0000256" key="2">
    <source>
        <dbReference type="ARBA" id="ARBA00023203"/>
    </source>
</evidence>
<dbReference type="SMART" id="SM00150">
    <property type="entry name" value="SPEC"/>
    <property type="match status" value="1"/>
</dbReference>
<organism evidence="3 4">
    <name type="scientific">Dissostichus mawsoni</name>
    <name type="common">Antarctic cod</name>
    <dbReference type="NCBI Taxonomy" id="36200"/>
    <lineage>
        <taxon>Eukaryota</taxon>
        <taxon>Metazoa</taxon>
        <taxon>Chordata</taxon>
        <taxon>Craniata</taxon>
        <taxon>Vertebrata</taxon>
        <taxon>Euteleostomi</taxon>
        <taxon>Actinopterygii</taxon>
        <taxon>Neopterygii</taxon>
        <taxon>Teleostei</taxon>
        <taxon>Neoteleostei</taxon>
        <taxon>Acanthomorphata</taxon>
        <taxon>Eupercaria</taxon>
        <taxon>Perciformes</taxon>
        <taxon>Notothenioidei</taxon>
        <taxon>Nototheniidae</taxon>
        <taxon>Dissostichus</taxon>
    </lineage>
</organism>
<dbReference type="CDD" id="cd00176">
    <property type="entry name" value="SPEC"/>
    <property type="match status" value="1"/>
</dbReference>
<evidence type="ECO:0000313" key="3">
    <source>
        <dbReference type="EMBL" id="KAF3840845.1"/>
    </source>
</evidence>
<keyword evidence="1" id="KW-0677">Repeat</keyword>
<dbReference type="SUPFAM" id="SSF46966">
    <property type="entry name" value="Spectrin repeat"/>
    <property type="match status" value="1"/>
</dbReference>
<dbReference type="PANTHER" id="PTHR11915">
    <property type="entry name" value="SPECTRIN/FILAMIN RELATED CYTOSKELETAL PROTEIN"/>
    <property type="match status" value="1"/>
</dbReference>
<dbReference type="InterPro" id="IPR018159">
    <property type="entry name" value="Spectrin/alpha-actinin"/>
</dbReference>
<dbReference type="Gene3D" id="1.20.58.60">
    <property type="match status" value="1"/>
</dbReference>
<gene>
    <name evidence="3" type="ORF">F7725_006707</name>
</gene>